<accession>A0A4V3JCZ8</accession>
<sequence length="211" mass="23804">MSDLHEPLKLFLKERESEFSFISDSRKEKLLEFSKAIQKSISKNNFSNLVFVCTHNSRRSQIAQMIALASAVYFEIPGIDGFSGGTEVTSFFENSIKALIHIGFRIDTEEGSEQNPKYLVSYKAKNTPVIAFSKLYSDSINPKKNFIAIMVCSSADEACPFVPGAEARISLPYPDPKAFDNTKEASQKYIETCETIAREILFVFQNLKEKQ</sequence>
<dbReference type="AlphaFoldDB" id="A0A4V3JCZ8"/>
<dbReference type="EMBL" id="RQEP01000005">
    <property type="protein sequence ID" value="TGK08039.1"/>
    <property type="molecule type" value="Genomic_DNA"/>
</dbReference>
<organism evidence="1 2">
    <name type="scientific">Leptospira semungkisensis</name>
    <dbReference type="NCBI Taxonomy" id="2484985"/>
    <lineage>
        <taxon>Bacteria</taxon>
        <taxon>Pseudomonadati</taxon>
        <taxon>Spirochaetota</taxon>
        <taxon>Spirochaetia</taxon>
        <taxon>Leptospirales</taxon>
        <taxon>Leptospiraceae</taxon>
        <taxon>Leptospira</taxon>
    </lineage>
</organism>
<protein>
    <recommendedName>
        <fullName evidence="3">Protein-tyrosine-phosphatase</fullName>
    </recommendedName>
</protein>
<dbReference type="RefSeq" id="WP_135586492.1">
    <property type="nucleotide sequence ID" value="NZ_RQEP01000005.1"/>
</dbReference>
<evidence type="ECO:0008006" key="3">
    <source>
        <dbReference type="Google" id="ProtNLM"/>
    </source>
</evidence>
<dbReference type="PANTHER" id="PTHR43428:SF1">
    <property type="entry name" value="ARSENATE REDUCTASE"/>
    <property type="match status" value="1"/>
</dbReference>
<dbReference type="OrthoDB" id="9784339at2"/>
<name>A0A4V3JCZ8_9LEPT</name>
<proteinExistence type="predicted"/>
<dbReference type="PANTHER" id="PTHR43428">
    <property type="entry name" value="ARSENATE REDUCTASE"/>
    <property type="match status" value="1"/>
</dbReference>
<evidence type="ECO:0000313" key="1">
    <source>
        <dbReference type="EMBL" id="TGK08039.1"/>
    </source>
</evidence>
<comment type="caution">
    <text evidence="1">The sequence shown here is derived from an EMBL/GenBank/DDBJ whole genome shotgun (WGS) entry which is preliminary data.</text>
</comment>
<keyword evidence="2" id="KW-1185">Reference proteome</keyword>
<dbReference type="SUPFAM" id="SSF52788">
    <property type="entry name" value="Phosphotyrosine protein phosphatases I"/>
    <property type="match status" value="1"/>
</dbReference>
<dbReference type="Gene3D" id="3.40.50.2300">
    <property type="match status" value="1"/>
</dbReference>
<evidence type="ECO:0000313" key="2">
    <source>
        <dbReference type="Proteomes" id="UP000297453"/>
    </source>
</evidence>
<reference evidence="1" key="1">
    <citation type="journal article" date="2019" name="PLoS Negl. Trop. Dis.">
        <title>Revisiting the worldwide diversity of Leptospira species in the environment.</title>
        <authorList>
            <person name="Vincent A.T."/>
            <person name="Schiettekatte O."/>
            <person name="Bourhy P."/>
            <person name="Veyrier F.J."/>
            <person name="Picardeau M."/>
        </authorList>
    </citation>
    <scope>NUCLEOTIDE SEQUENCE [LARGE SCALE GENOMIC DNA]</scope>
    <source>
        <strain evidence="1">SSS9</strain>
    </source>
</reference>
<dbReference type="Proteomes" id="UP000297453">
    <property type="component" value="Unassembled WGS sequence"/>
</dbReference>
<dbReference type="InterPro" id="IPR036196">
    <property type="entry name" value="Ptyr_pPase_sf"/>
</dbReference>
<gene>
    <name evidence="1" type="ORF">EHO59_04675</name>
</gene>